<sequence length="783" mass="84916">MTDPAFSRPESRPSSNPLTTDITASPTNDAASSLRAAALLTLKAKRRKPTMEASAASMPASRPIPTADSVLLDYGQEDSSSQPPIPPTPALTSDSALASSNPARAPILPSITDDEDGQIREEGEISEEEETPVVAPQLSSSPHVQDLDTRMGSPPSAFVNTDARYLKSSPPRRSSPLAGPSSPIPALVNRISDPQSYTSFYDDDEADLSHEVEMEDTSRPNQPFFFLDADHVRPGLPLSQLEYDTAKDLVLDLLGWGVPPEYLVDCGLTREMVYYVFSELNLRLPQNLNITGLIPYTPELLMMITSQQLSVTPTPTPTRQEVPSLLQRLQLGSHLPIPPQREETPPRASGNDFPGSVQTSPTGDLHDMERQRRQELLARKAVQASRKTKQTPASTDSTPTSAIPRQPSEPPRSTDNQNFETTSPVPTELVEDFLKTIGSIQSQSSSAQSKVSTPEPPHQFNIDAMDVDEIPGLGMARHSASVSRTSSLPDVDHDSLAHRPIYADHIVISPSTLSHPPTSSASSAFAHTSTSTTKMSIDYSSNPGTDHQESSSTFGIQQRRRPVASDFVDFDSMPRSATTTNNGYSSSYARYARKDAGANFSNVAMKRCVIDLSDSEGEDDEHHTRDAKRAKSRGYASPAPSVPNPGSTSGWATPPMQGSMTPAVLAEKELEIQRMKEMILQKEKQQRLAKERAMKRSEASTPTATFDSHPSAPVPIITVKQEEDESRTVTSLSSHPNGFPVAFHQLNGNQADDGQSKSATPGEYNLYSPLISGNVHVVLSPSP</sequence>
<keyword evidence="1" id="KW-0175">Coiled coil</keyword>
<dbReference type="OrthoDB" id="3270652at2759"/>
<feature type="compositionally biased region" description="Polar residues" evidence="2">
    <location>
        <begin position="746"/>
        <end position="759"/>
    </location>
</feature>
<accession>A0A5C3M7N5</accession>
<evidence type="ECO:0000256" key="1">
    <source>
        <dbReference type="SAM" id="Coils"/>
    </source>
</evidence>
<reference evidence="3 4" key="1">
    <citation type="journal article" date="2019" name="Nat. Ecol. Evol.">
        <title>Megaphylogeny resolves global patterns of mushroom evolution.</title>
        <authorList>
            <person name="Varga T."/>
            <person name="Krizsan K."/>
            <person name="Foldi C."/>
            <person name="Dima B."/>
            <person name="Sanchez-Garcia M."/>
            <person name="Sanchez-Ramirez S."/>
            <person name="Szollosi G.J."/>
            <person name="Szarkandi J.G."/>
            <person name="Papp V."/>
            <person name="Albert L."/>
            <person name="Andreopoulos W."/>
            <person name="Angelini C."/>
            <person name="Antonin V."/>
            <person name="Barry K.W."/>
            <person name="Bougher N.L."/>
            <person name="Buchanan P."/>
            <person name="Buyck B."/>
            <person name="Bense V."/>
            <person name="Catcheside P."/>
            <person name="Chovatia M."/>
            <person name="Cooper J."/>
            <person name="Damon W."/>
            <person name="Desjardin D."/>
            <person name="Finy P."/>
            <person name="Geml J."/>
            <person name="Haridas S."/>
            <person name="Hughes K."/>
            <person name="Justo A."/>
            <person name="Karasinski D."/>
            <person name="Kautmanova I."/>
            <person name="Kiss B."/>
            <person name="Kocsube S."/>
            <person name="Kotiranta H."/>
            <person name="LaButti K.M."/>
            <person name="Lechner B.E."/>
            <person name="Liimatainen K."/>
            <person name="Lipzen A."/>
            <person name="Lukacs Z."/>
            <person name="Mihaltcheva S."/>
            <person name="Morgado L.N."/>
            <person name="Niskanen T."/>
            <person name="Noordeloos M.E."/>
            <person name="Ohm R.A."/>
            <person name="Ortiz-Santana B."/>
            <person name="Ovrebo C."/>
            <person name="Racz N."/>
            <person name="Riley R."/>
            <person name="Savchenko A."/>
            <person name="Shiryaev A."/>
            <person name="Soop K."/>
            <person name="Spirin V."/>
            <person name="Szebenyi C."/>
            <person name="Tomsovsky M."/>
            <person name="Tulloss R.E."/>
            <person name="Uehling J."/>
            <person name="Grigoriev I.V."/>
            <person name="Vagvolgyi C."/>
            <person name="Papp T."/>
            <person name="Martin F.M."/>
            <person name="Miettinen O."/>
            <person name="Hibbett D.S."/>
            <person name="Nagy L.G."/>
        </authorList>
    </citation>
    <scope>NUCLEOTIDE SEQUENCE [LARGE SCALE GENOMIC DNA]</scope>
    <source>
        <strain evidence="3 4">CBS 166.37</strain>
    </source>
</reference>
<feature type="compositionally biased region" description="Polar residues" evidence="2">
    <location>
        <begin position="12"/>
        <end position="29"/>
    </location>
</feature>
<feature type="region of interest" description="Disordered" evidence="2">
    <location>
        <begin position="743"/>
        <end position="762"/>
    </location>
</feature>
<feature type="compositionally biased region" description="Polar residues" evidence="2">
    <location>
        <begin position="644"/>
        <end position="659"/>
    </location>
</feature>
<feature type="region of interest" description="Disordered" evidence="2">
    <location>
        <begin position="1"/>
        <end position="30"/>
    </location>
</feature>
<organism evidence="3 4">
    <name type="scientific">Crucibulum laeve</name>
    <dbReference type="NCBI Taxonomy" id="68775"/>
    <lineage>
        <taxon>Eukaryota</taxon>
        <taxon>Fungi</taxon>
        <taxon>Dikarya</taxon>
        <taxon>Basidiomycota</taxon>
        <taxon>Agaricomycotina</taxon>
        <taxon>Agaricomycetes</taxon>
        <taxon>Agaricomycetidae</taxon>
        <taxon>Agaricales</taxon>
        <taxon>Agaricineae</taxon>
        <taxon>Nidulariaceae</taxon>
        <taxon>Crucibulum</taxon>
    </lineage>
</organism>
<name>A0A5C3M7N5_9AGAR</name>
<feature type="compositionally biased region" description="Low complexity" evidence="2">
    <location>
        <begin position="391"/>
        <end position="402"/>
    </location>
</feature>
<feature type="compositionally biased region" description="Low complexity" evidence="2">
    <location>
        <begin position="168"/>
        <end position="181"/>
    </location>
</feature>
<feature type="compositionally biased region" description="Polar residues" evidence="2">
    <location>
        <begin position="411"/>
        <end position="423"/>
    </location>
</feature>
<feature type="coiled-coil region" evidence="1">
    <location>
        <begin position="665"/>
        <end position="692"/>
    </location>
</feature>
<feature type="region of interest" description="Disordered" evidence="2">
    <location>
        <begin position="380"/>
        <end position="423"/>
    </location>
</feature>
<protein>
    <submittedName>
        <fullName evidence="3">Uncharacterized protein</fullName>
    </submittedName>
</protein>
<proteinExistence type="predicted"/>
<feature type="region of interest" description="Disordered" evidence="2">
    <location>
        <begin position="43"/>
        <end position="188"/>
    </location>
</feature>
<feature type="compositionally biased region" description="Polar residues" evidence="2">
    <location>
        <begin position="90"/>
        <end position="102"/>
    </location>
</feature>
<evidence type="ECO:0000313" key="3">
    <source>
        <dbReference type="EMBL" id="TFK40857.1"/>
    </source>
</evidence>
<feature type="compositionally biased region" description="Polar residues" evidence="2">
    <location>
        <begin position="575"/>
        <end position="585"/>
    </location>
</feature>
<feature type="compositionally biased region" description="Basic and acidic residues" evidence="2">
    <location>
        <begin position="620"/>
        <end position="629"/>
    </location>
</feature>
<dbReference type="Proteomes" id="UP000308652">
    <property type="component" value="Unassembled WGS sequence"/>
</dbReference>
<dbReference type="EMBL" id="ML213596">
    <property type="protein sequence ID" value="TFK40857.1"/>
    <property type="molecule type" value="Genomic_DNA"/>
</dbReference>
<feature type="compositionally biased region" description="Polar residues" evidence="2">
    <location>
        <begin position="534"/>
        <end position="556"/>
    </location>
</feature>
<keyword evidence="4" id="KW-1185">Reference proteome</keyword>
<gene>
    <name evidence="3" type="ORF">BDQ12DRAFT_470150</name>
</gene>
<feature type="region of interest" description="Disordered" evidence="2">
    <location>
        <begin position="335"/>
        <end position="365"/>
    </location>
</feature>
<evidence type="ECO:0000313" key="4">
    <source>
        <dbReference type="Proteomes" id="UP000308652"/>
    </source>
</evidence>
<dbReference type="AlphaFoldDB" id="A0A5C3M7N5"/>
<feature type="region of interest" description="Disordered" evidence="2">
    <location>
        <begin position="534"/>
        <end position="585"/>
    </location>
</feature>
<evidence type="ECO:0000256" key="2">
    <source>
        <dbReference type="SAM" id="MobiDB-lite"/>
    </source>
</evidence>
<feature type="region of interest" description="Disordered" evidence="2">
    <location>
        <begin position="614"/>
        <end position="659"/>
    </location>
</feature>